<dbReference type="PRINTS" id="PR00081">
    <property type="entry name" value="GDHRDH"/>
</dbReference>
<gene>
    <name evidence="3" type="ORF">ACFSJD_00750</name>
</gene>
<dbReference type="InterPro" id="IPR002347">
    <property type="entry name" value="SDR_fam"/>
</dbReference>
<proteinExistence type="inferred from homology"/>
<name>A0ABW4EM83_9PSEU</name>
<dbReference type="Pfam" id="PF13561">
    <property type="entry name" value="adh_short_C2"/>
    <property type="match status" value="1"/>
</dbReference>
<evidence type="ECO:0000313" key="3">
    <source>
        <dbReference type="EMBL" id="MFD1515992.1"/>
    </source>
</evidence>
<keyword evidence="4" id="KW-1185">Reference proteome</keyword>
<evidence type="ECO:0000256" key="2">
    <source>
        <dbReference type="ARBA" id="ARBA00023002"/>
    </source>
</evidence>
<evidence type="ECO:0000313" key="4">
    <source>
        <dbReference type="Proteomes" id="UP001597114"/>
    </source>
</evidence>
<dbReference type="InterPro" id="IPR020904">
    <property type="entry name" value="Sc_DH/Rdtase_CS"/>
</dbReference>
<keyword evidence="2" id="KW-0560">Oxidoreductase</keyword>
<accession>A0ABW4EM83</accession>
<sequence length="260" mass="26697">MSSSEAVPDYPNQLRLDGRVVVVLGAGAGIGRQCSHALAQAGATVVCVGRRIEPVEAVAKEIGGFAVTADVIRSDGMEHVFAEAGRIGPVSGLVDIVGRGLMGPVMSYDEARYDDQFDVVLRHAFLALRVGGQAIAEAGGGAMVFIGSISGHTFSAGQTLYGAAKAALHRMVESAGHELAPLGVRVNAVAPGITHTPRLDALVDDAGWARVDGYVPRGSAGRASEIAGPVLFLMSDLASYLTGQTITVDGGLTGSFPSPF</sequence>
<dbReference type="CDD" id="cd05233">
    <property type="entry name" value="SDR_c"/>
    <property type="match status" value="1"/>
</dbReference>
<dbReference type="EMBL" id="JBHUCO010000001">
    <property type="protein sequence ID" value="MFD1515992.1"/>
    <property type="molecule type" value="Genomic_DNA"/>
</dbReference>
<evidence type="ECO:0000256" key="1">
    <source>
        <dbReference type="ARBA" id="ARBA00006484"/>
    </source>
</evidence>
<comment type="similarity">
    <text evidence="1">Belongs to the short-chain dehydrogenases/reductases (SDR) family.</text>
</comment>
<dbReference type="PROSITE" id="PS00061">
    <property type="entry name" value="ADH_SHORT"/>
    <property type="match status" value="1"/>
</dbReference>
<dbReference type="PANTHER" id="PTHR43477:SF1">
    <property type="entry name" value="DIHYDROANTICAPSIN 7-DEHYDROGENASE"/>
    <property type="match status" value="1"/>
</dbReference>
<dbReference type="RefSeq" id="WP_344724736.1">
    <property type="nucleotide sequence ID" value="NZ_BAAAUS010000027.1"/>
</dbReference>
<dbReference type="PANTHER" id="PTHR43477">
    <property type="entry name" value="DIHYDROANTICAPSIN 7-DEHYDROGENASE"/>
    <property type="match status" value="1"/>
</dbReference>
<comment type="caution">
    <text evidence="3">The sequence shown here is derived from an EMBL/GenBank/DDBJ whole genome shotgun (WGS) entry which is preliminary data.</text>
</comment>
<protein>
    <submittedName>
        <fullName evidence="3">SDR family NAD(P)-dependent oxidoreductase</fullName>
    </submittedName>
</protein>
<dbReference type="SUPFAM" id="SSF51735">
    <property type="entry name" value="NAD(P)-binding Rossmann-fold domains"/>
    <property type="match status" value="1"/>
</dbReference>
<dbReference type="InterPro" id="IPR051122">
    <property type="entry name" value="SDR_DHRS6-like"/>
</dbReference>
<dbReference type="Gene3D" id="3.40.50.720">
    <property type="entry name" value="NAD(P)-binding Rossmann-like Domain"/>
    <property type="match status" value="1"/>
</dbReference>
<dbReference type="InterPro" id="IPR036291">
    <property type="entry name" value="NAD(P)-bd_dom_sf"/>
</dbReference>
<reference evidence="4" key="1">
    <citation type="journal article" date="2019" name="Int. J. Syst. Evol. Microbiol.">
        <title>The Global Catalogue of Microorganisms (GCM) 10K type strain sequencing project: providing services to taxonomists for standard genome sequencing and annotation.</title>
        <authorList>
            <consortium name="The Broad Institute Genomics Platform"/>
            <consortium name="The Broad Institute Genome Sequencing Center for Infectious Disease"/>
            <person name="Wu L."/>
            <person name="Ma J."/>
        </authorList>
    </citation>
    <scope>NUCLEOTIDE SEQUENCE [LARGE SCALE GENOMIC DNA]</scope>
    <source>
        <strain evidence="4">CCM 7043</strain>
    </source>
</reference>
<dbReference type="Proteomes" id="UP001597114">
    <property type="component" value="Unassembled WGS sequence"/>
</dbReference>
<organism evidence="3 4">
    <name type="scientific">Pseudonocardia yunnanensis</name>
    <dbReference type="NCBI Taxonomy" id="58107"/>
    <lineage>
        <taxon>Bacteria</taxon>
        <taxon>Bacillati</taxon>
        <taxon>Actinomycetota</taxon>
        <taxon>Actinomycetes</taxon>
        <taxon>Pseudonocardiales</taxon>
        <taxon>Pseudonocardiaceae</taxon>
        <taxon>Pseudonocardia</taxon>
    </lineage>
</organism>